<keyword evidence="5 7" id="KW-0175">Coiled coil</keyword>
<dbReference type="PANTHER" id="PTHR43977">
    <property type="entry name" value="STRUCTURAL MAINTENANCE OF CHROMOSOMES PROTEIN 3"/>
    <property type="match status" value="1"/>
</dbReference>
<dbReference type="GO" id="GO:0006260">
    <property type="term" value="P:DNA replication"/>
    <property type="evidence" value="ECO:0007669"/>
    <property type="project" value="UniProtKB-UniRule"/>
</dbReference>
<accession>A0A9E7IVL2</accession>
<comment type="domain">
    <text evidence="7">Contains large globular domains required for ATP hydrolysis at each terminus and a third globular domain forming a flexible hinge near the middle of the molecule. These domains are separated by coiled-coil structures.</text>
</comment>
<dbReference type="InterPro" id="IPR010935">
    <property type="entry name" value="SMC_hinge"/>
</dbReference>
<comment type="subcellular location">
    <subcellularLocation>
        <location evidence="1 7">Cytoplasm</location>
    </subcellularLocation>
</comment>
<gene>
    <name evidence="7 9" type="primary">smc</name>
    <name evidence="9" type="ORF">M1R53_03180</name>
</gene>
<dbReference type="NCBIfam" id="TIGR02168">
    <property type="entry name" value="SMC_prok_B"/>
    <property type="match status" value="1"/>
</dbReference>
<dbReference type="GO" id="GO:0007062">
    <property type="term" value="P:sister chromatid cohesion"/>
    <property type="evidence" value="ECO:0007669"/>
    <property type="project" value="InterPro"/>
</dbReference>
<feature type="coiled-coil region" evidence="7">
    <location>
        <begin position="668"/>
        <end position="803"/>
    </location>
</feature>
<feature type="coiled-coil region" evidence="7">
    <location>
        <begin position="954"/>
        <end position="1009"/>
    </location>
</feature>
<dbReference type="InterPro" id="IPR036277">
    <property type="entry name" value="SMC_hinge_sf"/>
</dbReference>
<dbReference type="SMART" id="SM00968">
    <property type="entry name" value="SMC_hinge"/>
    <property type="match status" value="1"/>
</dbReference>
<dbReference type="SUPFAM" id="SSF75553">
    <property type="entry name" value="Smc hinge domain"/>
    <property type="match status" value="1"/>
</dbReference>
<dbReference type="Pfam" id="PF06470">
    <property type="entry name" value="SMC_hinge"/>
    <property type="match status" value="1"/>
</dbReference>
<keyword evidence="4 7" id="KW-0067">ATP-binding</keyword>
<dbReference type="RefSeq" id="WP_249243047.1">
    <property type="nucleotide sequence ID" value="NZ_CP096649.1"/>
</dbReference>
<dbReference type="KEGG" id="fms:M1R53_03180"/>
<dbReference type="Gene3D" id="1.20.1060.20">
    <property type="match status" value="1"/>
</dbReference>
<evidence type="ECO:0000256" key="6">
    <source>
        <dbReference type="ARBA" id="ARBA00023125"/>
    </source>
</evidence>
<dbReference type="PIRSF" id="PIRSF005719">
    <property type="entry name" value="SMC"/>
    <property type="match status" value="1"/>
</dbReference>
<dbReference type="Proteomes" id="UP000831151">
    <property type="component" value="Chromosome"/>
</dbReference>
<proteinExistence type="inferred from homology"/>
<evidence type="ECO:0000256" key="7">
    <source>
        <dbReference type="HAMAP-Rule" id="MF_01894"/>
    </source>
</evidence>
<dbReference type="GO" id="GO:0016887">
    <property type="term" value="F:ATP hydrolysis activity"/>
    <property type="evidence" value="ECO:0007669"/>
    <property type="project" value="InterPro"/>
</dbReference>
<dbReference type="InterPro" id="IPR003395">
    <property type="entry name" value="RecF/RecN/SMC_N"/>
</dbReference>
<dbReference type="EMBL" id="CP096649">
    <property type="protein sequence ID" value="UQK59662.1"/>
    <property type="molecule type" value="Genomic_DNA"/>
</dbReference>
<dbReference type="FunFam" id="3.40.50.300:FF:000901">
    <property type="entry name" value="Chromosome partition protein Smc"/>
    <property type="match status" value="1"/>
</dbReference>
<dbReference type="GO" id="GO:0005737">
    <property type="term" value="C:cytoplasm"/>
    <property type="evidence" value="ECO:0007669"/>
    <property type="project" value="UniProtKB-SubCell"/>
</dbReference>
<keyword evidence="6 7" id="KW-0238">DNA-binding</keyword>
<feature type="coiled-coil region" evidence="7">
    <location>
        <begin position="234"/>
        <end position="472"/>
    </location>
</feature>
<evidence type="ECO:0000313" key="10">
    <source>
        <dbReference type="Proteomes" id="UP000831151"/>
    </source>
</evidence>
<evidence type="ECO:0000256" key="1">
    <source>
        <dbReference type="ARBA" id="ARBA00004496"/>
    </source>
</evidence>
<dbReference type="SUPFAM" id="SSF52540">
    <property type="entry name" value="P-loop containing nucleoside triphosphate hydrolases"/>
    <property type="match status" value="1"/>
</dbReference>
<name>A0A9E7IVL2_9FIRM</name>
<keyword evidence="10" id="KW-1185">Reference proteome</keyword>
<feature type="binding site" evidence="7">
    <location>
        <begin position="32"/>
        <end position="39"/>
    </location>
    <ligand>
        <name>ATP</name>
        <dbReference type="ChEBI" id="CHEBI:30616"/>
    </ligand>
</feature>
<dbReference type="Gene3D" id="3.30.70.1620">
    <property type="match status" value="1"/>
</dbReference>
<dbReference type="InterPro" id="IPR011890">
    <property type="entry name" value="SMC_prok"/>
</dbReference>
<dbReference type="Pfam" id="PF02463">
    <property type="entry name" value="SMC_N"/>
    <property type="match status" value="1"/>
</dbReference>
<reference evidence="9" key="1">
    <citation type="submission" date="2022-04" db="EMBL/GenBank/DDBJ databases">
        <title>Complete genome sequences of Ezakiella coagulans and Fenollaria massiliensis.</title>
        <authorList>
            <person name="France M.T."/>
            <person name="Clifford J."/>
            <person name="Narina S."/>
            <person name="Rutt L."/>
            <person name="Ravel J."/>
        </authorList>
    </citation>
    <scope>NUCLEOTIDE SEQUENCE</scope>
    <source>
        <strain evidence="9">C0061C2</strain>
    </source>
</reference>
<dbReference type="GO" id="GO:0005694">
    <property type="term" value="C:chromosome"/>
    <property type="evidence" value="ECO:0007669"/>
    <property type="project" value="InterPro"/>
</dbReference>
<keyword evidence="3 7" id="KW-0547">Nucleotide-binding</keyword>
<comment type="function">
    <text evidence="7">Required for chromosome condensation and partitioning.</text>
</comment>
<dbReference type="InterPro" id="IPR027417">
    <property type="entry name" value="P-loop_NTPase"/>
</dbReference>
<dbReference type="FunFam" id="3.40.50.300:FF:000984">
    <property type="entry name" value="Chromosome partition protein Smc"/>
    <property type="match status" value="1"/>
</dbReference>
<protein>
    <recommendedName>
        <fullName evidence="7">Chromosome partition protein Smc</fullName>
    </recommendedName>
</protein>
<dbReference type="GO" id="GO:0007059">
    <property type="term" value="P:chromosome segregation"/>
    <property type="evidence" value="ECO:0007669"/>
    <property type="project" value="UniProtKB-UniRule"/>
</dbReference>
<comment type="subunit">
    <text evidence="7">Homodimer.</text>
</comment>
<dbReference type="AlphaFoldDB" id="A0A9E7IVL2"/>
<dbReference type="HAMAP" id="MF_01894">
    <property type="entry name" value="Smc_prok"/>
    <property type="match status" value="1"/>
</dbReference>
<dbReference type="Gene3D" id="3.40.50.300">
    <property type="entry name" value="P-loop containing nucleotide triphosphate hydrolases"/>
    <property type="match status" value="2"/>
</dbReference>
<evidence type="ECO:0000256" key="2">
    <source>
        <dbReference type="ARBA" id="ARBA00022490"/>
    </source>
</evidence>
<feature type="coiled-coil region" evidence="7">
    <location>
        <begin position="832"/>
        <end position="901"/>
    </location>
</feature>
<evidence type="ECO:0000259" key="8">
    <source>
        <dbReference type="SMART" id="SM00968"/>
    </source>
</evidence>
<comment type="similarity">
    <text evidence="7">Belongs to the SMC family.</text>
</comment>
<organism evidence="9 10">
    <name type="scientific">Fenollaria massiliensis</name>
    <dbReference type="NCBI Taxonomy" id="938288"/>
    <lineage>
        <taxon>Bacteria</taxon>
        <taxon>Bacillati</taxon>
        <taxon>Bacillota</taxon>
        <taxon>Clostridia</taxon>
        <taxon>Eubacteriales</taxon>
        <taxon>Fenollaria</taxon>
    </lineage>
</organism>
<evidence type="ECO:0000256" key="3">
    <source>
        <dbReference type="ARBA" id="ARBA00022741"/>
    </source>
</evidence>
<evidence type="ECO:0000313" key="9">
    <source>
        <dbReference type="EMBL" id="UQK59662.1"/>
    </source>
</evidence>
<dbReference type="InterPro" id="IPR024704">
    <property type="entry name" value="SMC"/>
</dbReference>
<evidence type="ECO:0000256" key="4">
    <source>
        <dbReference type="ARBA" id="ARBA00022840"/>
    </source>
</evidence>
<sequence>MRLNKLILKGFKSFANRTEIVFTPGVTTVVGPNGSGKSNISDAVRWVLGEQSNKSLRANKASDVIFQGTEEKKALGYAQVSIIFSNDDNALPVEYQEVEVTRRMYRSGESEFLINNKKARMKDVRELFLDTGVGKDGYSIIGQGRIDEILSNKPEDRRAIFEEASGVSKYRYKKEESLRKLEKTEANLLRIKDILYEIEQNEARLKGESEKAREYKGLMEEYKKVDVSISYNAYEKIEKNLLKFTADKDRLIDDLKLSEIKNKEVEESAAPLQAELKKYEALIDEIKEQRNKDLRDFDINRQKLEINKEKLRSIEDKVLDNKLKEKEHENKLLESEEKIKTLTLVKKSSEETLLNLANELEKLKNENASFDRTSYDDAINMGMELDKKIEALRLSIENYKNNKNSQNQKLKDIEKKIRDKENDLNKQNDEFKKYNEELNDLNNLFSKKEELYKKAKDDITEKVDDLAKSKENYFAMENDLRVLQKSYEMHKNLEENLDGYYRSVKEISKAAKKNYFKSNSRLVVDIFNCDEKYSLAIESALQSNLQAIVIDRDDDAKEYIDFLKKNNYGRATFYPLNRYNFKSNENYNINDKDAIGFASELINYDKKYDNLFNSLLQRTVVTTTFDAALRISKAHKQYRYVSLDGQIINSSGSIVGGSQVKSSFISRKHMLNKLMDEINEKKNALEDAKKLLINKEEEIKSEKISYDKLNEDILSINEKINTAKKEINSLEINITFAQRDISEAKTQVEEINKSFEALDEHISQGNNDLDALNKEKEEHEKKIEQEKELIKGFEEEKERRNEKLLQISVEKSTLELKLEKTVEDIAFSEEYIARSNDIKESLANDYKELNQNKEALENENTSIMDFLKKNEELEQEYIDKINQKTDEKEKVLSKIFDLQNEIKACQEGIIAIKDEINKNEVLLARNEVMKDNIKEKLSNDYFINVENIDKESLVKASTKDLKELQEKIDALGDVSLSSIKEYEDTLTRLEFLRKQYDDMQDSKEDLLNIIDDIDETIKIKFKDNFNIIQGYFSEIFQNLFGGGEAKIYISDENDILNSGIEIEARPPGKSMQSLSLLSGGEKTLTAIALLFAVLKSKPSPFCILDEIDAALDDANISKYTAYLDRIKDETQFILITHRKVTMEISDAIYGITMKEKGISSILSMKLT</sequence>
<dbReference type="GO" id="GO:0005524">
    <property type="term" value="F:ATP binding"/>
    <property type="evidence" value="ECO:0007669"/>
    <property type="project" value="UniProtKB-UniRule"/>
</dbReference>
<dbReference type="GO" id="GO:0030261">
    <property type="term" value="P:chromosome condensation"/>
    <property type="evidence" value="ECO:0007669"/>
    <property type="project" value="InterPro"/>
</dbReference>
<keyword evidence="2 7" id="KW-0963">Cytoplasm</keyword>
<evidence type="ECO:0000256" key="5">
    <source>
        <dbReference type="ARBA" id="ARBA00023054"/>
    </source>
</evidence>
<dbReference type="GO" id="GO:0003677">
    <property type="term" value="F:DNA binding"/>
    <property type="evidence" value="ECO:0007669"/>
    <property type="project" value="UniProtKB-UniRule"/>
</dbReference>
<feature type="domain" description="SMC hinge" evidence="8">
    <location>
        <begin position="517"/>
        <end position="632"/>
    </location>
</feature>